<evidence type="ECO:0000256" key="1">
    <source>
        <dbReference type="ARBA" id="ARBA00004370"/>
    </source>
</evidence>
<keyword evidence="3" id="KW-1133">Transmembrane helix</keyword>
<reference evidence="4 5" key="1">
    <citation type="submission" date="2023-08" db="EMBL/GenBank/DDBJ databases">
        <authorList>
            <person name="Folkvardsen B D."/>
            <person name="Norman A."/>
        </authorList>
    </citation>
    <scope>NUCLEOTIDE SEQUENCE [LARGE SCALE GENOMIC DNA]</scope>
    <source>
        <strain evidence="4 5">Mu0050</strain>
    </source>
</reference>
<keyword evidence="3" id="KW-0812">Transmembrane</keyword>
<evidence type="ECO:0000313" key="5">
    <source>
        <dbReference type="Proteomes" id="UP001190466"/>
    </source>
</evidence>
<organism evidence="4 5">
    <name type="scientific">[Mycobacterium] wendilense</name>
    <dbReference type="NCBI Taxonomy" id="3064284"/>
    <lineage>
        <taxon>Bacteria</taxon>
        <taxon>Bacillati</taxon>
        <taxon>Actinomycetota</taxon>
        <taxon>Actinomycetes</taxon>
        <taxon>Mycobacteriales</taxon>
        <taxon>Mycobacteriaceae</taxon>
        <taxon>Mycolicibacter</taxon>
    </lineage>
</organism>
<evidence type="ECO:0008006" key="6">
    <source>
        <dbReference type="Google" id="ProtNLM"/>
    </source>
</evidence>
<keyword evidence="2 3" id="KW-0472">Membrane</keyword>
<dbReference type="PANTHER" id="PTHR37042">
    <property type="entry name" value="OUTER MEMBRANE PROTEIN RV1973"/>
    <property type="match status" value="1"/>
</dbReference>
<name>A0ABN9P0E1_9MYCO</name>
<gene>
    <name evidence="4" type="ORF">MU0050_001479</name>
</gene>
<protein>
    <recommendedName>
        <fullName evidence="6">Mce protein</fullName>
    </recommendedName>
</protein>
<accession>A0ABN9P0E1</accession>
<dbReference type="EMBL" id="OY726395">
    <property type="protein sequence ID" value="CAJ1581282.1"/>
    <property type="molecule type" value="Genomic_DNA"/>
</dbReference>
<proteinExistence type="predicted"/>
<evidence type="ECO:0000313" key="4">
    <source>
        <dbReference type="EMBL" id="CAJ1581282.1"/>
    </source>
</evidence>
<comment type="subcellular location">
    <subcellularLocation>
        <location evidence="1">Membrane</location>
    </subcellularLocation>
</comment>
<feature type="transmembrane region" description="Helical" evidence="3">
    <location>
        <begin position="40"/>
        <end position="65"/>
    </location>
</feature>
<dbReference type="RefSeq" id="WP_316515646.1">
    <property type="nucleotide sequence ID" value="NZ_OY726395.1"/>
</dbReference>
<sequence>MAPEAPENDDTSAPSAAEAAVTAQEAEAAADARPRARSGLILRAGLAAAVVAICGLLAASGYLTWQHRSLTQVSAQHAEYAAIARQGVVNLMTLDYANAAENVQSIIDSATGDFKEEFEAQADMLIESLAQSEVRTEVTVNSVAVEPDSDQAPVVLVAATSQAANAEDARREPQRFRVAVTLADDGGEFKIAQVEFV</sequence>
<dbReference type="PANTHER" id="PTHR37042:SF4">
    <property type="entry name" value="OUTER MEMBRANE PROTEIN RV1973"/>
    <property type="match status" value="1"/>
</dbReference>
<evidence type="ECO:0000256" key="2">
    <source>
        <dbReference type="ARBA" id="ARBA00023136"/>
    </source>
</evidence>
<dbReference type="Proteomes" id="UP001190466">
    <property type="component" value="Chromosome"/>
</dbReference>
<keyword evidence="5" id="KW-1185">Reference proteome</keyword>
<evidence type="ECO:0000256" key="3">
    <source>
        <dbReference type="SAM" id="Phobius"/>
    </source>
</evidence>